<accession>A0ABR9A045</accession>
<reference evidence="2 3" key="1">
    <citation type="journal article" date="2020" name="FEMS Microbiol. Ecol.">
        <title>Temporal dynamics of bacterial communities during seed development and maturation.</title>
        <authorList>
            <person name="Chesneau G."/>
            <person name="Torres-Cortes G."/>
            <person name="Briand M."/>
            <person name="Darrasse A."/>
            <person name="Preveaux A."/>
            <person name="Marais C."/>
            <person name="Jacques M.A."/>
            <person name="Shade A."/>
            <person name="Barret M."/>
        </authorList>
    </citation>
    <scope>NUCLEOTIDE SEQUENCE [LARGE SCALE GENOMIC DNA]</scope>
    <source>
        <strain evidence="2 3">CFBP13732</strain>
    </source>
</reference>
<dbReference type="Proteomes" id="UP000661012">
    <property type="component" value="Unassembled WGS sequence"/>
</dbReference>
<evidence type="ECO:0000313" key="3">
    <source>
        <dbReference type="Proteomes" id="UP000661012"/>
    </source>
</evidence>
<name>A0ABR9A045_9GAMM</name>
<dbReference type="EMBL" id="JACYNN010000048">
    <property type="protein sequence ID" value="MBD8109352.1"/>
    <property type="molecule type" value="Genomic_DNA"/>
</dbReference>
<sequence>MNNLTAADVDADITMLMDSFNIHKRSIPSLGLLMRRSAVVPCFSLFFSAISTVIFYLSTDNSAASISGFFDFFMSEGWYLVAATLAVGLFFSFMTYNTLLTYMAFPAETREKSIIFRHLMSITRKTVFIFFGLIVVSCILSGLSPWFTVAIPALTLALFIVVNVIVGLEISRLGIGAFLQKMSALIKKI</sequence>
<dbReference type="RefSeq" id="WP_191928325.1">
    <property type="nucleotide sequence ID" value="NZ_JACYMQ010000017.1"/>
</dbReference>
<comment type="caution">
    <text evidence="2">The sequence shown here is derived from an EMBL/GenBank/DDBJ whole genome shotgun (WGS) entry which is preliminary data.</text>
</comment>
<keyword evidence="1" id="KW-0812">Transmembrane</keyword>
<feature type="transmembrane region" description="Helical" evidence="1">
    <location>
        <begin position="38"/>
        <end position="58"/>
    </location>
</feature>
<keyword evidence="3" id="KW-1185">Reference proteome</keyword>
<evidence type="ECO:0000256" key="1">
    <source>
        <dbReference type="SAM" id="Phobius"/>
    </source>
</evidence>
<evidence type="ECO:0000313" key="2">
    <source>
        <dbReference type="EMBL" id="MBD8109352.1"/>
    </source>
</evidence>
<feature type="transmembrane region" description="Helical" evidence="1">
    <location>
        <begin position="153"/>
        <end position="179"/>
    </location>
</feature>
<feature type="transmembrane region" description="Helical" evidence="1">
    <location>
        <begin position="126"/>
        <end position="147"/>
    </location>
</feature>
<protein>
    <recommendedName>
        <fullName evidence="4">Conjugal transfer protein TraS</fullName>
    </recommendedName>
</protein>
<keyword evidence="1" id="KW-1133">Transmembrane helix</keyword>
<gene>
    <name evidence="2" type="ORF">IFT93_23605</name>
</gene>
<feature type="transmembrane region" description="Helical" evidence="1">
    <location>
        <begin position="78"/>
        <end position="105"/>
    </location>
</feature>
<proteinExistence type="predicted"/>
<organism evidence="2 3">
    <name type="scientific">Erwinia persicina</name>
    <dbReference type="NCBI Taxonomy" id="55211"/>
    <lineage>
        <taxon>Bacteria</taxon>
        <taxon>Pseudomonadati</taxon>
        <taxon>Pseudomonadota</taxon>
        <taxon>Gammaproteobacteria</taxon>
        <taxon>Enterobacterales</taxon>
        <taxon>Erwiniaceae</taxon>
        <taxon>Erwinia</taxon>
    </lineage>
</organism>
<evidence type="ECO:0008006" key="4">
    <source>
        <dbReference type="Google" id="ProtNLM"/>
    </source>
</evidence>
<keyword evidence="1" id="KW-0472">Membrane</keyword>